<dbReference type="PATRIC" id="fig|1286094.4.peg.4469"/>
<dbReference type="AlphaFoldDB" id="S3ZVG5"/>
<keyword evidence="2" id="KW-1185">Reference proteome</keyword>
<proteinExistence type="predicted"/>
<evidence type="ECO:0000313" key="2">
    <source>
        <dbReference type="Proteomes" id="UP000014629"/>
    </source>
</evidence>
<evidence type="ECO:0000313" key="1">
    <source>
        <dbReference type="EMBL" id="EPH42410.1"/>
    </source>
</evidence>
<dbReference type="EMBL" id="AOPZ01000230">
    <property type="protein sequence ID" value="EPH42410.1"/>
    <property type="molecule type" value="Genomic_DNA"/>
</dbReference>
<accession>S3ZVG5</accession>
<reference evidence="1 2" key="1">
    <citation type="submission" date="2013-02" db="EMBL/GenBank/DDBJ databases">
        <title>Draft Genome Sequence of Streptomyces aurantiacus, Which Produces Setomimycin.</title>
        <authorList>
            <person name="Gruening B.A."/>
            <person name="Praeg A."/>
            <person name="Erxleben A."/>
            <person name="Guenther S."/>
            <person name="Mueller M."/>
        </authorList>
    </citation>
    <scope>NUCLEOTIDE SEQUENCE [LARGE SCALE GENOMIC DNA]</scope>
    <source>
        <strain evidence="1 2">JA 4570</strain>
    </source>
</reference>
<name>S3ZVG5_9ACTN</name>
<comment type="caution">
    <text evidence="1">The sequence shown here is derived from an EMBL/GenBank/DDBJ whole genome shotgun (WGS) entry which is preliminary data.</text>
</comment>
<gene>
    <name evidence="1" type="ORF">STRAU_4523</name>
</gene>
<dbReference type="Proteomes" id="UP000014629">
    <property type="component" value="Unassembled WGS sequence"/>
</dbReference>
<sequence>MSSCAHRSCASAITTRYARARERPRIGTRAGSSARMGA</sequence>
<organism evidence="1 2">
    <name type="scientific">Streptomyces aurantiacus JA 4570</name>
    <dbReference type="NCBI Taxonomy" id="1286094"/>
    <lineage>
        <taxon>Bacteria</taxon>
        <taxon>Bacillati</taxon>
        <taxon>Actinomycetota</taxon>
        <taxon>Actinomycetes</taxon>
        <taxon>Kitasatosporales</taxon>
        <taxon>Streptomycetaceae</taxon>
        <taxon>Streptomyces</taxon>
        <taxon>Streptomyces aurantiacus group</taxon>
    </lineage>
</organism>
<protein>
    <submittedName>
        <fullName evidence="1">Uncharacterized protein</fullName>
    </submittedName>
</protein>